<dbReference type="CDD" id="cd05911">
    <property type="entry name" value="Firefly_Luc_like"/>
    <property type="match status" value="1"/>
</dbReference>
<reference evidence="5" key="2">
    <citation type="submission" date="2020-02" db="EMBL/GenBank/DDBJ databases">
        <authorList>
            <person name="Gilchrist C.L.M."/>
            <person name="Chooi Y.-H."/>
        </authorList>
    </citation>
    <scope>NUCLEOTIDE SEQUENCE</scope>
    <source>
        <strain evidence="5">MST-FP2251</strain>
    </source>
</reference>
<dbReference type="InterPro" id="IPR045851">
    <property type="entry name" value="AMP-bd_C_sf"/>
</dbReference>
<dbReference type="AlphaFoldDB" id="A0AAD4CBC5"/>
<keyword evidence="2" id="KW-0436">Ligase</keyword>
<evidence type="ECO:0000313" key="5">
    <source>
        <dbReference type="EMBL" id="KAF9883324.1"/>
    </source>
</evidence>
<comment type="caution">
    <text evidence="5">The sequence shown here is derived from an EMBL/GenBank/DDBJ whole genome shotgun (WGS) entry which is preliminary data.</text>
</comment>
<dbReference type="SUPFAM" id="SSF56801">
    <property type="entry name" value="Acetyl-CoA synthetase-like"/>
    <property type="match status" value="1"/>
</dbReference>
<dbReference type="InterPro" id="IPR042099">
    <property type="entry name" value="ANL_N_sf"/>
</dbReference>
<dbReference type="Gene3D" id="3.30.300.30">
    <property type="match status" value="1"/>
</dbReference>
<dbReference type="EMBL" id="VCAU01000170">
    <property type="protein sequence ID" value="KAF9883324.1"/>
    <property type="molecule type" value="Genomic_DNA"/>
</dbReference>
<sequence>MPVFKSPYPTLNIPSTETIWEWIFELPNLRTRQGSPDRAGGYINTETKERLSYPQVQDVATSLSTALYHEHNLRAGDRVIIFSKNSIWYPVAMFAAIRLGAIASGASPFYTIDEMNHVLSVAQPSVIFTSTEGLPVALASAEANGISTRNVILLEGRVEGTRSLADLISAGKAWTPQRQVAAYRVPPGKTNGEICAFLGFSSGTTGLPKGVMLSHRNVIAQCLQLDQVSAPDLTRVLAALPFFHVTGLIHSLNFPAARNMEVAVMPQFTLEGMLAAVDEYKVEELLVVPPIIIRLVQASCVSQYNLSSLKRFFCGAAPLSKNVIAQLQQRFPHTGFKQGYGMTESCSAATLCPPELYSYANAHKCGVIVGNTELKIIDERGHELGVGEPGQILIRGPQVAMGYWQNPVATAETFDADGFLHSGDQGMLDERGLLVITDRLKELIKVNGVGVAPAELEDLLLNHAAVEDCGVASMPDDRAGERPQAFVVASGQPSRELGQQLMEYVQKHKTREKWVYAIRFVDAIPKSASGKILRRQLRLSQQQEGHPEGLVVTLQEARARL</sequence>
<keyword evidence="6" id="KW-1185">Reference proteome</keyword>
<reference evidence="5" key="1">
    <citation type="journal article" date="2019" name="Beilstein J. Org. Chem.">
        <title>Nanangenines: drimane sesquiterpenoids as the dominant metabolite cohort of a novel Australian fungus, Aspergillus nanangensis.</title>
        <authorList>
            <person name="Lacey H.J."/>
            <person name="Gilchrist C.L.M."/>
            <person name="Crombie A."/>
            <person name="Kalaitzis J.A."/>
            <person name="Vuong D."/>
            <person name="Rutledge P.J."/>
            <person name="Turner P."/>
            <person name="Pitt J.I."/>
            <person name="Lacey E."/>
            <person name="Chooi Y.H."/>
            <person name="Piggott A.M."/>
        </authorList>
    </citation>
    <scope>NUCLEOTIDE SEQUENCE</scope>
    <source>
        <strain evidence="5">MST-FP2251</strain>
    </source>
</reference>
<feature type="domain" description="AMP-dependent synthetase/ligase" evidence="3">
    <location>
        <begin position="46"/>
        <end position="404"/>
    </location>
</feature>
<evidence type="ECO:0000259" key="3">
    <source>
        <dbReference type="Pfam" id="PF00501"/>
    </source>
</evidence>
<proteinExistence type="inferred from homology"/>
<dbReference type="InterPro" id="IPR020845">
    <property type="entry name" value="AMP-binding_CS"/>
</dbReference>
<dbReference type="PANTHER" id="PTHR24096:SF149">
    <property type="entry name" value="AMP-BINDING DOMAIN-CONTAINING PROTEIN-RELATED"/>
    <property type="match status" value="1"/>
</dbReference>
<dbReference type="InterPro" id="IPR025110">
    <property type="entry name" value="AMP-bd_C"/>
</dbReference>
<dbReference type="PROSITE" id="PS00455">
    <property type="entry name" value="AMP_BINDING"/>
    <property type="match status" value="1"/>
</dbReference>
<gene>
    <name evidence="5" type="ORF">FE257_003742</name>
</gene>
<evidence type="ECO:0000313" key="6">
    <source>
        <dbReference type="Proteomes" id="UP001194746"/>
    </source>
</evidence>
<dbReference type="InterPro" id="IPR000873">
    <property type="entry name" value="AMP-dep_synth/lig_dom"/>
</dbReference>
<dbReference type="Proteomes" id="UP001194746">
    <property type="component" value="Unassembled WGS sequence"/>
</dbReference>
<accession>A0AAD4CBC5</accession>
<dbReference type="Pfam" id="PF13193">
    <property type="entry name" value="AMP-binding_C"/>
    <property type="match status" value="1"/>
</dbReference>
<dbReference type="PANTHER" id="PTHR24096">
    <property type="entry name" value="LONG-CHAIN-FATTY-ACID--COA LIGASE"/>
    <property type="match status" value="1"/>
</dbReference>
<feature type="domain" description="AMP-binding enzyme C-terminal" evidence="4">
    <location>
        <begin position="455"/>
        <end position="531"/>
    </location>
</feature>
<evidence type="ECO:0000256" key="2">
    <source>
        <dbReference type="ARBA" id="ARBA00022598"/>
    </source>
</evidence>
<name>A0AAD4CBC5_ASPNN</name>
<evidence type="ECO:0000259" key="4">
    <source>
        <dbReference type="Pfam" id="PF13193"/>
    </source>
</evidence>
<organism evidence="5 6">
    <name type="scientific">Aspergillus nanangensis</name>
    <dbReference type="NCBI Taxonomy" id="2582783"/>
    <lineage>
        <taxon>Eukaryota</taxon>
        <taxon>Fungi</taxon>
        <taxon>Dikarya</taxon>
        <taxon>Ascomycota</taxon>
        <taxon>Pezizomycotina</taxon>
        <taxon>Eurotiomycetes</taxon>
        <taxon>Eurotiomycetidae</taxon>
        <taxon>Eurotiales</taxon>
        <taxon>Aspergillaceae</taxon>
        <taxon>Aspergillus</taxon>
        <taxon>Aspergillus subgen. Circumdati</taxon>
    </lineage>
</organism>
<comment type="similarity">
    <text evidence="1">Belongs to the ATP-dependent AMP-binding enzyme family.</text>
</comment>
<dbReference type="GO" id="GO:0016405">
    <property type="term" value="F:CoA-ligase activity"/>
    <property type="evidence" value="ECO:0007669"/>
    <property type="project" value="TreeGrafter"/>
</dbReference>
<evidence type="ECO:0008006" key="7">
    <source>
        <dbReference type="Google" id="ProtNLM"/>
    </source>
</evidence>
<dbReference type="Pfam" id="PF00501">
    <property type="entry name" value="AMP-binding"/>
    <property type="match status" value="1"/>
</dbReference>
<evidence type="ECO:0000256" key="1">
    <source>
        <dbReference type="ARBA" id="ARBA00006432"/>
    </source>
</evidence>
<protein>
    <recommendedName>
        <fullName evidence="7">Acetyl-CoA synthetase-like protein</fullName>
    </recommendedName>
</protein>
<dbReference type="Gene3D" id="3.40.50.12780">
    <property type="entry name" value="N-terminal domain of ligase-like"/>
    <property type="match status" value="1"/>
</dbReference>